<name>A0A381PAL6_9ZZZZ</name>
<protein>
    <submittedName>
        <fullName evidence="1">Uncharacterized protein</fullName>
    </submittedName>
</protein>
<evidence type="ECO:0000313" key="1">
    <source>
        <dbReference type="EMBL" id="SUZ64025.1"/>
    </source>
</evidence>
<dbReference type="EMBL" id="UINC01000928">
    <property type="protein sequence ID" value="SUZ64025.1"/>
    <property type="molecule type" value="Genomic_DNA"/>
</dbReference>
<dbReference type="AlphaFoldDB" id="A0A381PAL6"/>
<sequence>MRAPAGFSVVLRPRQDSNLRSWLRRPLLYPLSYEGGVANVPLFEEASITGRRYGPSISRFKVGWSQRYSRVMFPWQPTRGFKADL</sequence>
<proteinExistence type="predicted"/>
<accession>A0A381PAL6</accession>
<organism evidence="1">
    <name type="scientific">marine metagenome</name>
    <dbReference type="NCBI Taxonomy" id="408172"/>
    <lineage>
        <taxon>unclassified sequences</taxon>
        <taxon>metagenomes</taxon>
        <taxon>ecological metagenomes</taxon>
    </lineage>
</organism>
<reference evidence="1" key="1">
    <citation type="submission" date="2018-05" db="EMBL/GenBank/DDBJ databases">
        <authorList>
            <person name="Lanie J.A."/>
            <person name="Ng W.-L."/>
            <person name="Kazmierczak K.M."/>
            <person name="Andrzejewski T.M."/>
            <person name="Davidsen T.M."/>
            <person name="Wayne K.J."/>
            <person name="Tettelin H."/>
            <person name="Glass J.I."/>
            <person name="Rusch D."/>
            <person name="Podicherti R."/>
            <person name="Tsui H.-C.T."/>
            <person name="Winkler M.E."/>
        </authorList>
    </citation>
    <scope>NUCLEOTIDE SEQUENCE</scope>
</reference>
<gene>
    <name evidence="1" type="ORF">METZ01_LOCUS16879</name>
</gene>